<evidence type="ECO:0000259" key="8">
    <source>
        <dbReference type="Pfam" id="PF03458"/>
    </source>
</evidence>
<dbReference type="RefSeq" id="WP_021840639.1">
    <property type="nucleotide sequence ID" value="NZ_CACRUX010000042.1"/>
</dbReference>
<dbReference type="GO" id="GO:0005886">
    <property type="term" value="C:plasma membrane"/>
    <property type="evidence" value="ECO:0007669"/>
    <property type="project" value="UniProtKB-SubCell"/>
</dbReference>
<sequence>MELLWLIFDMVGTIAFAVSGTLVGIGRRMDIFGMLVLALATAIGGGIMRDLIVGNIPPNSLRTGIYVGTVIAVTFIMFLIYRSRSDHYIGTRWVRRMYLAADTLGLASFTVTGAGIGVYNYPDMPVLSVILGLLTAVGGGVIRDILAQRVPSVLREEVYALPAIIGGIVYCAFYYGGMWQMASYSAFVIVVVIRTLAIRYNWSLPRIK</sequence>
<evidence type="ECO:0000256" key="2">
    <source>
        <dbReference type="ARBA" id="ARBA00008193"/>
    </source>
</evidence>
<dbReference type="Pfam" id="PF03458">
    <property type="entry name" value="Gly_transporter"/>
    <property type="match status" value="2"/>
</dbReference>
<feature type="transmembrane region" description="Helical" evidence="7">
    <location>
        <begin position="125"/>
        <end position="146"/>
    </location>
</feature>
<feature type="transmembrane region" description="Helical" evidence="7">
    <location>
        <begin position="32"/>
        <end position="52"/>
    </location>
</feature>
<keyword evidence="4 7" id="KW-0812">Transmembrane</keyword>
<feature type="domain" description="Glycine transporter" evidence="8">
    <location>
        <begin position="7"/>
        <end position="81"/>
    </location>
</feature>
<evidence type="ECO:0000313" key="9">
    <source>
        <dbReference type="EMBL" id="VYT98798.1"/>
    </source>
</evidence>
<feature type="transmembrane region" description="Helical" evidence="7">
    <location>
        <begin position="6"/>
        <end position="25"/>
    </location>
</feature>
<reference evidence="9" key="1">
    <citation type="submission" date="2019-11" db="EMBL/GenBank/DDBJ databases">
        <authorList>
            <person name="Feng L."/>
        </authorList>
    </citation>
    <scope>NUCLEOTIDE SEQUENCE</scope>
    <source>
        <strain evidence="9">VrattiLFYP33</strain>
    </source>
</reference>
<keyword evidence="5 7" id="KW-1133">Transmembrane helix</keyword>
<keyword evidence="6 7" id="KW-0472">Membrane</keyword>
<dbReference type="PANTHER" id="PTHR30506:SF3">
    <property type="entry name" value="UPF0126 INNER MEMBRANE PROTEIN YADS-RELATED"/>
    <property type="match status" value="1"/>
</dbReference>
<feature type="domain" description="Glycine transporter" evidence="8">
    <location>
        <begin position="100"/>
        <end position="174"/>
    </location>
</feature>
<feature type="transmembrane region" description="Helical" evidence="7">
    <location>
        <begin position="97"/>
        <end position="119"/>
    </location>
</feature>
<comment type="similarity">
    <text evidence="2">Belongs to the UPF0126 family.</text>
</comment>
<accession>A0A6N3B8G0</accession>
<feature type="transmembrane region" description="Helical" evidence="7">
    <location>
        <begin position="158"/>
        <end position="176"/>
    </location>
</feature>
<keyword evidence="3" id="KW-1003">Cell membrane</keyword>
<evidence type="ECO:0000256" key="3">
    <source>
        <dbReference type="ARBA" id="ARBA00022475"/>
    </source>
</evidence>
<evidence type="ECO:0000256" key="4">
    <source>
        <dbReference type="ARBA" id="ARBA00022692"/>
    </source>
</evidence>
<feature type="transmembrane region" description="Helical" evidence="7">
    <location>
        <begin position="64"/>
        <end position="81"/>
    </location>
</feature>
<organism evidence="9">
    <name type="scientific">Veillonella ratti</name>
    <dbReference type="NCBI Taxonomy" id="103892"/>
    <lineage>
        <taxon>Bacteria</taxon>
        <taxon>Bacillati</taxon>
        <taxon>Bacillota</taxon>
        <taxon>Negativicutes</taxon>
        <taxon>Veillonellales</taxon>
        <taxon>Veillonellaceae</taxon>
        <taxon>Veillonella</taxon>
    </lineage>
</organism>
<evidence type="ECO:0000256" key="1">
    <source>
        <dbReference type="ARBA" id="ARBA00004651"/>
    </source>
</evidence>
<dbReference type="PANTHER" id="PTHR30506">
    <property type="entry name" value="INNER MEMBRANE PROTEIN"/>
    <property type="match status" value="1"/>
</dbReference>
<dbReference type="AlphaFoldDB" id="A0A6N3B8G0"/>
<gene>
    <name evidence="9" type="ORF">VRLFYP33_00961</name>
</gene>
<evidence type="ECO:0000256" key="6">
    <source>
        <dbReference type="ARBA" id="ARBA00023136"/>
    </source>
</evidence>
<dbReference type="EMBL" id="CACRUX010000042">
    <property type="protein sequence ID" value="VYT98798.1"/>
    <property type="molecule type" value="Genomic_DNA"/>
</dbReference>
<comment type="subcellular location">
    <subcellularLocation>
        <location evidence="1">Cell membrane</location>
        <topology evidence="1">Multi-pass membrane protein</topology>
    </subcellularLocation>
</comment>
<evidence type="ECO:0000256" key="7">
    <source>
        <dbReference type="SAM" id="Phobius"/>
    </source>
</evidence>
<feature type="transmembrane region" description="Helical" evidence="7">
    <location>
        <begin position="182"/>
        <end position="202"/>
    </location>
</feature>
<name>A0A6N3B8G0_9FIRM</name>
<protein>
    <recommendedName>
        <fullName evidence="8">Glycine transporter domain-containing protein</fullName>
    </recommendedName>
</protein>
<dbReference type="InterPro" id="IPR005115">
    <property type="entry name" value="Gly_transporter"/>
</dbReference>
<evidence type="ECO:0000256" key="5">
    <source>
        <dbReference type="ARBA" id="ARBA00022989"/>
    </source>
</evidence>
<proteinExistence type="inferred from homology"/>